<dbReference type="GO" id="GO:0055091">
    <property type="term" value="P:phospholipid homeostasis"/>
    <property type="evidence" value="ECO:0007669"/>
    <property type="project" value="TreeGrafter"/>
</dbReference>
<organism evidence="6 7">
    <name type="scientific">Schleiferilactobacillus harbinensis</name>
    <dbReference type="NCBI Taxonomy" id="304207"/>
    <lineage>
        <taxon>Bacteria</taxon>
        <taxon>Bacillati</taxon>
        <taxon>Bacillota</taxon>
        <taxon>Bacilli</taxon>
        <taxon>Lactobacillales</taxon>
        <taxon>Lactobacillaceae</taxon>
        <taxon>Schleiferilactobacillus</taxon>
    </lineage>
</organism>
<evidence type="ECO:0000256" key="1">
    <source>
        <dbReference type="ARBA" id="ARBA00004651"/>
    </source>
</evidence>
<dbReference type="AlphaFoldDB" id="A0A5P2TPR4"/>
<dbReference type="InterPro" id="IPR051211">
    <property type="entry name" value="PG_lysyltransferase"/>
</dbReference>
<dbReference type="NCBIfam" id="NF033480">
    <property type="entry name" value="bifunc_MprF"/>
    <property type="match status" value="1"/>
</dbReference>
<keyword evidence="4" id="KW-1133">Transmembrane helix</keyword>
<keyword evidence="2" id="KW-1003">Cell membrane</keyword>
<dbReference type="PANTHER" id="PTHR34697">
    <property type="entry name" value="PHOSPHATIDYLGLYCEROL LYSYLTRANSFERASE"/>
    <property type="match status" value="1"/>
</dbReference>
<proteinExistence type="predicted"/>
<dbReference type="Proteomes" id="UP000326779">
    <property type="component" value="Chromosome"/>
</dbReference>
<evidence type="ECO:0000256" key="4">
    <source>
        <dbReference type="ARBA" id="ARBA00022989"/>
    </source>
</evidence>
<dbReference type="PANTHER" id="PTHR34697:SF2">
    <property type="entry name" value="PHOSPHATIDYLGLYCEROL LYSYLTRANSFERASE"/>
    <property type="match status" value="1"/>
</dbReference>
<keyword evidence="3" id="KW-0812">Transmembrane</keyword>
<reference evidence="6 7" key="1">
    <citation type="submission" date="2019-10" db="EMBL/GenBank/DDBJ databases">
        <title>The completed genome of Lactobacillus harbinensis M1.</title>
        <authorList>
            <person name="Zheng Y."/>
        </authorList>
    </citation>
    <scope>NUCLEOTIDE SEQUENCE [LARGE SCALE GENOMIC DNA]</scope>
    <source>
        <strain evidence="6 7">M1</strain>
    </source>
</reference>
<evidence type="ECO:0000256" key="3">
    <source>
        <dbReference type="ARBA" id="ARBA00022692"/>
    </source>
</evidence>
<evidence type="ECO:0000256" key="5">
    <source>
        <dbReference type="ARBA" id="ARBA00023136"/>
    </source>
</evidence>
<dbReference type="GO" id="GO:0005886">
    <property type="term" value="C:plasma membrane"/>
    <property type="evidence" value="ECO:0007669"/>
    <property type="project" value="UniProtKB-SubCell"/>
</dbReference>
<sequence>MNHDRNREGNTIVRNFWQKLTGFAKLHKTILKAIFVMSVIVFVIIEVGRIGQDVDPVQLQEYLTNQSLGSVLSMLVLGLVAVTPMLNYDFVIQEFLPERAETKYILKSGWVVNTFNNLIGFGGVLGATMRATYYGKHASRRQVIFAVSKIALFLLSGLSVWSLLALVEMYVFGIGREFTQYTIWLIGGGLYFPILLGFTHLRESEFFADLPLAREMRLTLGSMLEWGFAGGFFLFIGYQLGLTHLAAVFPLFMIANVVGIASMVPGAIGSFDVFMIMGLSAVGVDPSIAVVWLLFYRVFYYLVPFAIAVVIFVQDMGKRINDYLQGIPMQLLSRGAHLVFTILLYFTAIMLLILATMPNFALQNHVLHSFRPYTLVFLGRAANIVIAFMLMGLARGIANKSRKAYWPTIIILILGMITTLLKDTSLKTIIFLGVMIIVTLLSRRELYRERIQFAWGDRLFDGVIYIAAFVAYAVAGFYNAPNIHHRRPVPTAWIFPSWRLYLSGLIAMFIAIVTVYLVLKYLSVGGDKLDAGFDADRVKAVIDQYGGNLVSHLAFLRDKSIHYYQVDGQDQLFFMYRKKADKIIIMGEPVGNQDYLVPAVEEFMNEADKLDLSLVFYEVSEGFTMQMHDLGFDFMKFGEEGLVALPDFKISGNHFKGERSLMNRFKREGYTFDIIQPPFDDKTMARLQEISDSWLAGREEKGFSLGFMDRYYLEQTPVAVIRDKDGQMIAFANSMPAGSKETTSIDLMRHMADAPSGIMDEVFINLFYWGRDNGYQYFNMGMAPLSGVGTNSYGFLEERAAHLIYQYGYRFYDFGGLRSYKNKYVTKWVPRYVVYWRRSSVLFTMLQILLIVNKKIDPQLYQAGMYQPQFFGPHNV</sequence>
<evidence type="ECO:0000313" key="6">
    <source>
        <dbReference type="EMBL" id="QFR23031.1"/>
    </source>
</evidence>
<comment type="subcellular location">
    <subcellularLocation>
        <location evidence="1">Cell membrane</location>
        <topology evidence="1">Multi-pass membrane protein</topology>
    </subcellularLocation>
</comment>
<dbReference type="InterPro" id="IPR016181">
    <property type="entry name" value="Acyl_CoA_acyltransferase"/>
</dbReference>
<evidence type="ECO:0000256" key="2">
    <source>
        <dbReference type="ARBA" id="ARBA00022475"/>
    </source>
</evidence>
<name>A0A5P2TPR4_9LACO</name>
<dbReference type="SUPFAM" id="SSF55729">
    <property type="entry name" value="Acyl-CoA N-acyltransferases (Nat)"/>
    <property type="match status" value="1"/>
</dbReference>
<accession>A0A5P2TPR4</accession>
<dbReference type="KEGG" id="lhb:D1010_06005"/>
<keyword evidence="5" id="KW-0472">Membrane</keyword>
<dbReference type="Pfam" id="PF09924">
    <property type="entry name" value="LPG_synthase_C"/>
    <property type="match status" value="1"/>
</dbReference>
<dbReference type="InterPro" id="IPR024320">
    <property type="entry name" value="LPG_synthase_C"/>
</dbReference>
<protein>
    <submittedName>
        <fullName evidence="6">Bifunctional lysylphosphatidylglycerol flippase/synthetase MprF</fullName>
    </submittedName>
</protein>
<gene>
    <name evidence="6" type="primary">mprF</name>
    <name evidence="6" type="ORF">D1010_06005</name>
</gene>
<dbReference type="GO" id="GO:0016755">
    <property type="term" value="F:aminoacyltransferase activity"/>
    <property type="evidence" value="ECO:0007669"/>
    <property type="project" value="TreeGrafter"/>
</dbReference>
<evidence type="ECO:0000313" key="7">
    <source>
        <dbReference type="Proteomes" id="UP000326779"/>
    </source>
</evidence>
<dbReference type="EMBL" id="CP045143">
    <property type="protein sequence ID" value="QFR23031.1"/>
    <property type="molecule type" value="Genomic_DNA"/>
</dbReference>